<evidence type="ECO:0000256" key="1">
    <source>
        <dbReference type="ARBA" id="ARBA00022448"/>
    </source>
</evidence>
<gene>
    <name evidence="4" type="ORF">LSH36_32g16066</name>
</gene>
<accession>A0AAD9NG69</accession>
<dbReference type="PANTHER" id="PTHR12517:SF0">
    <property type="entry name" value="INTERMEMBRANE LIPID TRANSFER PROTEIN VPS13B"/>
    <property type="match status" value="1"/>
</dbReference>
<feature type="compositionally biased region" description="Basic residues" evidence="2">
    <location>
        <begin position="604"/>
        <end position="613"/>
    </location>
</feature>
<feature type="region of interest" description="Disordered" evidence="2">
    <location>
        <begin position="98"/>
        <end position="132"/>
    </location>
</feature>
<keyword evidence="1" id="KW-0813">Transport</keyword>
<feature type="compositionally biased region" description="Basic and acidic residues" evidence="2">
    <location>
        <begin position="588"/>
        <end position="601"/>
    </location>
</feature>
<dbReference type="EMBL" id="JAODUP010000032">
    <property type="protein sequence ID" value="KAK2167096.1"/>
    <property type="molecule type" value="Genomic_DNA"/>
</dbReference>
<dbReference type="InterPro" id="IPR026854">
    <property type="entry name" value="VPS13_N"/>
</dbReference>
<organism evidence="4 5">
    <name type="scientific">Paralvinella palmiformis</name>
    <dbReference type="NCBI Taxonomy" id="53620"/>
    <lineage>
        <taxon>Eukaryota</taxon>
        <taxon>Metazoa</taxon>
        <taxon>Spiralia</taxon>
        <taxon>Lophotrochozoa</taxon>
        <taxon>Annelida</taxon>
        <taxon>Polychaeta</taxon>
        <taxon>Sedentaria</taxon>
        <taxon>Canalipalpata</taxon>
        <taxon>Terebellida</taxon>
        <taxon>Terebelliformia</taxon>
        <taxon>Alvinellidae</taxon>
        <taxon>Paralvinella</taxon>
    </lineage>
</organism>
<evidence type="ECO:0000313" key="5">
    <source>
        <dbReference type="Proteomes" id="UP001208570"/>
    </source>
</evidence>
<feature type="domain" description="Chorein N-terminal" evidence="3">
    <location>
        <begin position="4"/>
        <end position="289"/>
    </location>
</feature>
<comment type="caution">
    <text evidence="4">The sequence shown here is derived from an EMBL/GenBank/DDBJ whole genome shotgun (WGS) entry which is preliminary data.</text>
</comment>
<feature type="region of interest" description="Disordered" evidence="2">
    <location>
        <begin position="521"/>
        <end position="545"/>
    </location>
</feature>
<feature type="region of interest" description="Disordered" evidence="2">
    <location>
        <begin position="937"/>
        <end position="997"/>
    </location>
</feature>
<keyword evidence="5" id="KW-1185">Reference proteome</keyword>
<feature type="compositionally biased region" description="Low complexity" evidence="2">
    <location>
        <begin position="529"/>
        <end position="541"/>
    </location>
</feature>
<feature type="compositionally biased region" description="Polar residues" evidence="2">
    <location>
        <begin position="106"/>
        <end position="118"/>
    </location>
</feature>
<feature type="compositionally biased region" description="Low complexity" evidence="2">
    <location>
        <begin position="946"/>
        <end position="969"/>
    </location>
</feature>
<evidence type="ECO:0000259" key="3">
    <source>
        <dbReference type="Pfam" id="PF12624"/>
    </source>
</evidence>
<reference evidence="4" key="1">
    <citation type="journal article" date="2023" name="Mol. Biol. Evol.">
        <title>Third-Generation Sequencing Reveals the Adaptive Role of the Epigenome in Three Deep-Sea Polychaetes.</title>
        <authorList>
            <person name="Perez M."/>
            <person name="Aroh O."/>
            <person name="Sun Y."/>
            <person name="Lan Y."/>
            <person name="Juniper S.K."/>
            <person name="Young C.R."/>
            <person name="Angers B."/>
            <person name="Qian P.Y."/>
        </authorList>
    </citation>
    <scope>NUCLEOTIDE SEQUENCE</scope>
    <source>
        <strain evidence="4">P08H-3</strain>
    </source>
</reference>
<dbReference type="InterPro" id="IPR039782">
    <property type="entry name" value="VPS13B"/>
</dbReference>
<dbReference type="Proteomes" id="UP001208570">
    <property type="component" value="Unassembled WGS sequence"/>
</dbReference>
<dbReference type="Pfam" id="PF12624">
    <property type="entry name" value="VPS13_N"/>
    <property type="match status" value="1"/>
</dbReference>
<feature type="region of interest" description="Disordered" evidence="2">
    <location>
        <begin position="588"/>
        <end position="622"/>
    </location>
</feature>
<name>A0AAD9NG69_9ANNE</name>
<protein>
    <recommendedName>
        <fullName evidence="3">Chorein N-terminal domain-containing protein</fullName>
    </recommendedName>
</protein>
<evidence type="ECO:0000256" key="2">
    <source>
        <dbReference type="SAM" id="MobiDB-lite"/>
    </source>
</evidence>
<sequence length="1612" mass="179704">MFKVESYISPYILGYINKYVKLKQEDFQLSLWGGDAVLSKLDLRLDVLEGALHLPISFKSGHIHELRLHVPWTKLGSEPVVITINTIECVLRLRDSAGGNDDNESTRSGSSAKSQQPVQVKPKPVRSQEEEDLPPGYLQSLMNRIIHNINIVVNNLILKFVEDDIVLSVNVKSAECYSVNGDWCRSFIELALPELVLRRVIDFHDLTVCLDKRNASGKIETYQDPLLYRCSLTCRLHMTYDNLHSKLPSITRFNMLCEKLDLSLTDTQVPMFFRLIELCVALYYGTLDIPTADADPDIATDAVMVQAPPSSTLEDDPEQGWAAWAWSYVPAVLPSGEYEEDEDSVDDPSRIQKKSESAVLDIGIYINKASVTFKLSEYVRESPYYNVQKIHFRPCLLWECEAIGLEVLLYGISFFNVQLGISGTKIIGLSEAMCGIPDLDQGTRDPNFLRIGLHLDTVTPHPHYHLSQSLFDPGGPENQGEHPKFVFDPEEHMQLYTEQYALKKYGAFWLDYLFTMEDTEDERKDKQSGSRSSHSNLSSSSGEQNVKENSTIRFLLGPAQLNVCSSMVQRVHKFIYCMQQHDYEPYSKPRQADLPEYDVSKKNVTSRRSKKSSKQTNQDIPQCSQLHASPLPTLVIQADRFDFQLTSVMYPKHLVKVVSKLPAPSSNLIHNCHSHMYIKIFSLQAGLTAIDPGHGMYPLQSVLQPCCGVYYRRSLLLPSYWKNPLQPHTEHTYELPQVTLSITKPQIMVIAYMVLSWKQSHPSSELIQNFSLLDDVFKGKHGPVHPVLEIGLSGFELKHCDTEAVMAVTGTLTSIQAMVLHSGAVSPVTPVLCGPVNNNTVYNMELFTSTKENQQEEEVKHDLLTFTLQLPKNPNQPQGPATLLADVGGVAFCCDPVIQDWLNYTPISKVKPAMPAVAKDATKDMVVDNKLSEATVPLTKASASPSGSTVTNQTGSQTTTQSVTHTSHVPTAPKTIPPSGSASNQDTSEEHEQMQNSSWGKVMSHLYPLIKMMQIQIDIRSWVIFLPERHVPLNEPSVDIPVNMKVALICGSLPDTMVVSLPTVTVSCTGHKPISPVQEIPIKALEQSLAGEKLPWSVKLQQCSVYTIHASSQLLSVLSPGVLSATIAITTKYSSPLSDSIQSLGLCIHADMENVIVKCSKRQVWLTFNLLSNYTTSLMNVKNTFTLMSELHQKANKTAVPVDANFPVIMTTPQIITNRGHARNPSSSGLLGQGDLGLTTITETSDTASRTDVTTSNRQDDEQVKLSLWLQWTLLRFIIKVYVEKQGTELLLQSDMEDLTTAIDVQDVFSKVRCKVGSFSVQHFVKRNGAWKTGTYQGVILSSSELLSRNIPIATNKVWTSQNEQLNPMFSHEEPKPPDSSLGFLTFTLTHALQTNVQKRLQKPELVDTMLKPDAETFTDGKTTKNTHSPVYLNEICLTVQPCDIVLNCPVLATIISVVTLDELSIATRKIQKCSDVTEGATVSSQPLFTSNSMPLMYFNFGHFRLLIPNCIHSKDYDLGSSSNIHSDQVQLTPESSIRNMNILPQDMDMFVIQIATVALKPHADNPLSRNVIDKEVYRQAVHSGITLMLGSDVEDRQYQIDIHGLSLCSGN</sequence>
<evidence type="ECO:0000313" key="4">
    <source>
        <dbReference type="EMBL" id="KAK2167096.1"/>
    </source>
</evidence>
<proteinExistence type="predicted"/>
<dbReference type="PANTHER" id="PTHR12517">
    <property type="entry name" value="VACUOLAR PROTEIN SORTING-ASSOCIATED PROTEIN 13B"/>
    <property type="match status" value="1"/>
</dbReference>